<proteinExistence type="predicted"/>
<dbReference type="EMBL" id="CP062008">
    <property type="protein sequence ID" value="QPG67601.1"/>
    <property type="molecule type" value="Genomic_DNA"/>
</dbReference>
<evidence type="ECO:0008006" key="3">
    <source>
        <dbReference type="Google" id="ProtNLM"/>
    </source>
</evidence>
<gene>
    <name evidence="1" type="ORF">C1S78_018865</name>
</gene>
<reference evidence="1 2" key="2">
    <citation type="journal article" date="2019" name="Sci. Rep.">
        <title>Insight into the biology of Mycobacterium mucogenicum and Mycobacterium neoaurum clade members.</title>
        <authorList>
            <person name="Behra P.R.K."/>
            <person name="Pettersson B.M.F."/>
            <person name="Ramesh M."/>
            <person name="Dasgupta S."/>
            <person name="Kirsebom L.A."/>
        </authorList>
    </citation>
    <scope>NUCLEOTIDE SEQUENCE [LARGE SCALE GENOMIC DNA]</scope>
    <source>
        <strain evidence="1 2">DSM 44124</strain>
    </source>
</reference>
<dbReference type="KEGG" id="mmuc:C1S78_018865"/>
<evidence type="ECO:0000313" key="1">
    <source>
        <dbReference type="EMBL" id="QPG67601.1"/>
    </source>
</evidence>
<keyword evidence="2" id="KW-1185">Reference proteome</keyword>
<protein>
    <recommendedName>
        <fullName evidence="3">DUF3558 domain-containing protein</fullName>
    </recommendedName>
</protein>
<dbReference type="AlphaFoldDB" id="A0A8E4R4I0"/>
<accession>A0A8E4R4I0</accession>
<dbReference type="PROSITE" id="PS51257">
    <property type="entry name" value="PROKAR_LIPOPROTEIN"/>
    <property type="match status" value="1"/>
</dbReference>
<sequence length="330" mass="34732">MRIGGNRKWANRIGHALVASSLMTGCSTTEPTPAPAPTSATKPIPKNLTRQDAIAWARGIDPCALIDRDKLAALGTISAFGTASSPTSCAAHMDDGSDRGIDVDWAIAFTPTDFLTTALGTLTEIDGARIRQIDSASALPPEARGQLVESRCSFDVPFENDIAVRMSVSMARDRKACTSGEPLVRAVLSKWPSQPAQGSSPNTTVTALTRTAPCAVVPELQKAPGLVFDWKDQSLDSCFFKRGGTDLLVSFNYRTRELATVNSQPTAFGGHPGYTATDRGTTTATAIVGDEFSGVGAGHERRLVPMVEVSGDNPAAVSDVMAAVLAQLPT</sequence>
<reference evidence="1 2" key="1">
    <citation type="journal article" date="2019" name="BMC Evol. Biol.">
        <title>Comparative genomics of Mycobacterium mucogenicum and Mycobacterium neoaurum clade members emphasizing tRNA and non-coding RNA.</title>
        <authorList>
            <person name="Behra P.R.K."/>
            <person name="Pettersson B.M.F."/>
            <person name="Das S."/>
            <person name="Dasgupta S."/>
            <person name="Kirsebom L.A."/>
        </authorList>
    </citation>
    <scope>NUCLEOTIDE SEQUENCE [LARGE SCALE GENOMIC DNA]</scope>
    <source>
        <strain evidence="1 2">DSM 44124</strain>
    </source>
</reference>
<dbReference type="GeneID" id="76727000"/>
<dbReference type="RefSeq" id="WP_138158452.1">
    <property type="nucleotide sequence ID" value="NZ_ANBS01000005.1"/>
</dbReference>
<dbReference type="Proteomes" id="UP000309231">
    <property type="component" value="Chromosome"/>
</dbReference>
<evidence type="ECO:0000313" key="2">
    <source>
        <dbReference type="Proteomes" id="UP000309231"/>
    </source>
</evidence>
<organism evidence="1 2">
    <name type="scientific">Mycolicibacterium mucogenicum DSM 44124</name>
    <dbReference type="NCBI Taxonomy" id="1226753"/>
    <lineage>
        <taxon>Bacteria</taxon>
        <taxon>Bacillati</taxon>
        <taxon>Actinomycetota</taxon>
        <taxon>Actinomycetes</taxon>
        <taxon>Mycobacteriales</taxon>
        <taxon>Mycobacteriaceae</taxon>
        <taxon>Mycolicibacterium</taxon>
    </lineage>
</organism>
<name>A0A8E4R4I0_MYCMU</name>